<sequence length="145" mass="14935">MDEEAVLEDLPPAVVANLEDDAVGLPRLASPSIHDSPRGGGIGFGTSLRYRSTDNSSNPDGDGDDVGPDPPATAAPATPACNPGDATSHSSAVRPVEPLVPYSEPSEGSAPENFIRRDPDCESRFTDSSGYENDGSGYYTPDGGA</sequence>
<organism evidence="2 3">
    <name type="scientific">Coemansia biformis</name>
    <dbReference type="NCBI Taxonomy" id="1286918"/>
    <lineage>
        <taxon>Eukaryota</taxon>
        <taxon>Fungi</taxon>
        <taxon>Fungi incertae sedis</taxon>
        <taxon>Zoopagomycota</taxon>
        <taxon>Kickxellomycotina</taxon>
        <taxon>Kickxellomycetes</taxon>
        <taxon>Kickxellales</taxon>
        <taxon>Kickxellaceae</taxon>
        <taxon>Coemansia</taxon>
    </lineage>
</organism>
<dbReference type="AlphaFoldDB" id="A0A9W7Y3G9"/>
<feature type="compositionally biased region" description="Basic and acidic residues" evidence="1">
    <location>
        <begin position="114"/>
        <end position="125"/>
    </location>
</feature>
<feature type="non-terminal residue" evidence="2">
    <location>
        <position position="145"/>
    </location>
</feature>
<evidence type="ECO:0000313" key="3">
    <source>
        <dbReference type="Proteomes" id="UP001143981"/>
    </source>
</evidence>
<proteinExistence type="predicted"/>
<evidence type="ECO:0000313" key="2">
    <source>
        <dbReference type="EMBL" id="KAJ1726405.1"/>
    </source>
</evidence>
<comment type="caution">
    <text evidence="2">The sequence shown here is derived from an EMBL/GenBank/DDBJ whole genome shotgun (WGS) entry which is preliminary data.</text>
</comment>
<gene>
    <name evidence="2" type="ORF">LPJ61_005209</name>
</gene>
<reference evidence="2" key="1">
    <citation type="submission" date="2022-07" db="EMBL/GenBank/DDBJ databases">
        <title>Phylogenomic reconstructions and comparative analyses of Kickxellomycotina fungi.</title>
        <authorList>
            <person name="Reynolds N.K."/>
            <person name="Stajich J.E."/>
            <person name="Barry K."/>
            <person name="Grigoriev I.V."/>
            <person name="Crous P."/>
            <person name="Smith M.E."/>
        </authorList>
    </citation>
    <scope>NUCLEOTIDE SEQUENCE</scope>
    <source>
        <strain evidence="2">BCRC 34381</strain>
    </source>
</reference>
<feature type="region of interest" description="Disordered" evidence="1">
    <location>
        <begin position="27"/>
        <end position="145"/>
    </location>
</feature>
<dbReference type="Proteomes" id="UP001143981">
    <property type="component" value="Unassembled WGS sequence"/>
</dbReference>
<accession>A0A9W7Y3G9</accession>
<protein>
    <submittedName>
        <fullName evidence="2">Uncharacterized protein</fullName>
    </submittedName>
</protein>
<dbReference type="EMBL" id="JANBOI010001584">
    <property type="protein sequence ID" value="KAJ1726405.1"/>
    <property type="molecule type" value="Genomic_DNA"/>
</dbReference>
<evidence type="ECO:0000256" key="1">
    <source>
        <dbReference type="SAM" id="MobiDB-lite"/>
    </source>
</evidence>
<feature type="compositionally biased region" description="Low complexity" evidence="1">
    <location>
        <begin position="74"/>
        <end position="83"/>
    </location>
</feature>
<keyword evidence="3" id="KW-1185">Reference proteome</keyword>
<name>A0A9W7Y3G9_9FUNG</name>